<dbReference type="Pfam" id="PF22569">
    <property type="entry name" value="DCD_C"/>
    <property type="match status" value="1"/>
</dbReference>
<organism evidence="3 4">
    <name type="scientific">Candidatus Kaiserbacteria bacterium RIFCSPHIGHO2_02_FULL_50_50</name>
    <dbReference type="NCBI Taxonomy" id="1798492"/>
    <lineage>
        <taxon>Bacteria</taxon>
        <taxon>Candidatus Kaiseribacteriota</taxon>
    </lineage>
</organism>
<reference evidence="3 4" key="1">
    <citation type="journal article" date="2016" name="Nat. Commun.">
        <title>Thousands of microbial genomes shed light on interconnected biogeochemical processes in an aquifer system.</title>
        <authorList>
            <person name="Anantharaman K."/>
            <person name="Brown C.T."/>
            <person name="Hug L.A."/>
            <person name="Sharon I."/>
            <person name="Castelle C.J."/>
            <person name="Probst A.J."/>
            <person name="Thomas B.C."/>
            <person name="Singh A."/>
            <person name="Wilkins M.J."/>
            <person name="Karaoz U."/>
            <person name="Brodie E.L."/>
            <person name="Williams K.H."/>
            <person name="Hubbard S.S."/>
            <person name="Banfield J.F."/>
        </authorList>
    </citation>
    <scope>NUCLEOTIDE SEQUENCE [LARGE SCALE GENOMIC DNA]</scope>
</reference>
<name>A0A1F6DCG9_9BACT</name>
<dbReference type="GO" id="GO:0009394">
    <property type="term" value="P:2'-deoxyribonucleotide metabolic process"/>
    <property type="evidence" value="ECO:0007669"/>
    <property type="project" value="InterPro"/>
</dbReference>
<dbReference type="Gene3D" id="2.70.40.10">
    <property type="match status" value="2"/>
</dbReference>
<gene>
    <name evidence="3" type="ORF">A3C89_01475</name>
</gene>
<dbReference type="STRING" id="1798492.A3C89_01475"/>
<proteinExistence type="predicted"/>
<evidence type="ECO:0008006" key="5">
    <source>
        <dbReference type="Google" id="ProtNLM"/>
    </source>
</evidence>
<dbReference type="SUPFAM" id="SSF51283">
    <property type="entry name" value="dUTPase-like"/>
    <property type="match status" value="2"/>
</dbReference>
<dbReference type="InterPro" id="IPR036157">
    <property type="entry name" value="dUTPase-like_sf"/>
</dbReference>
<evidence type="ECO:0000259" key="2">
    <source>
        <dbReference type="Pfam" id="PF22569"/>
    </source>
</evidence>
<dbReference type="PANTHER" id="PTHR42680:SF3">
    <property type="entry name" value="DCTP DEAMINASE"/>
    <property type="match status" value="1"/>
</dbReference>
<evidence type="ECO:0000313" key="3">
    <source>
        <dbReference type="EMBL" id="OGG59061.1"/>
    </source>
</evidence>
<evidence type="ECO:0000313" key="4">
    <source>
        <dbReference type="Proteomes" id="UP000178794"/>
    </source>
</evidence>
<sequence length="378" mass="42569">MKPKGVFTHDDIAALVAAQRIVPLRTFDTAHINNASLDITVTGEIYEIDAVLKPRQQKERVRDLLPLMNAREYDLSLPLWRGKSYLAKASINVNFPPGIYGYANAKSTSGRLFLQSRLLVDYVAGFDTADLRHQGLTAEVWLVLEPLCFNIMLSVQERYSQLRIFDADTRFTNIDLLSLCLHENILYRRPEGGGLPQPYSQGDLNLFTHDGSVLMTLFAKGTAPIGYAVREFKKPGQVDVARRDCYPGAYFEPLYATQLIVGNEHSWGVWLEANRYYLLATNELVKVSEYLSLVLKELDSRHGDTTVHFAGFADPGFFGTVTLEVRSPRPVFLRHKSPVVTGIFERMRGETPLYNGNYQGQVDAKLPKQFAPFKLSAS</sequence>
<protein>
    <recommendedName>
        <fullName evidence="5">2'-deoxycytidine 5'-triphosphate deaminase</fullName>
    </recommendedName>
</protein>
<evidence type="ECO:0000259" key="1">
    <source>
        <dbReference type="Pfam" id="PF06559"/>
    </source>
</evidence>
<dbReference type="InterPro" id="IPR010550">
    <property type="entry name" value="DCD_N"/>
</dbReference>
<dbReference type="GO" id="GO:0008829">
    <property type="term" value="F:dCTP deaminase activity"/>
    <property type="evidence" value="ECO:0007669"/>
    <property type="project" value="InterPro"/>
</dbReference>
<dbReference type="Pfam" id="PF06559">
    <property type="entry name" value="DCD_N"/>
    <property type="match status" value="1"/>
</dbReference>
<dbReference type="AlphaFoldDB" id="A0A1F6DCG9"/>
<dbReference type="InterPro" id="IPR053811">
    <property type="entry name" value="DCD_C"/>
</dbReference>
<comment type="caution">
    <text evidence="3">The sequence shown here is derived from an EMBL/GenBank/DDBJ whole genome shotgun (WGS) entry which is preliminary data.</text>
</comment>
<accession>A0A1F6DCG9</accession>
<feature type="domain" description="2'-deoxycytidine 5'-triphosphate deaminase C-terminal" evidence="2">
    <location>
        <begin position="222"/>
        <end position="370"/>
    </location>
</feature>
<dbReference type="EMBL" id="MFLF01000020">
    <property type="protein sequence ID" value="OGG59061.1"/>
    <property type="molecule type" value="Genomic_DNA"/>
</dbReference>
<feature type="domain" description="2'-deoxycytidine 5'-triphosphate deaminase N-terminal" evidence="1">
    <location>
        <begin position="4"/>
        <end position="166"/>
    </location>
</feature>
<dbReference type="PANTHER" id="PTHR42680">
    <property type="entry name" value="DCTP DEAMINASE"/>
    <property type="match status" value="1"/>
</dbReference>
<dbReference type="Proteomes" id="UP000178794">
    <property type="component" value="Unassembled WGS sequence"/>
</dbReference>